<reference evidence="3" key="1">
    <citation type="submission" date="2022-08" db="EMBL/GenBank/DDBJ databases">
        <authorList>
            <person name="Marques A."/>
        </authorList>
    </citation>
    <scope>NUCLEOTIDE SEQUENCE</scope>
    <source>
        <strain evidence="3">RhyPub2mFocal</strain>
        <tissue evidence="3">Leaves</tissue>
    </source>
</reference>
<protein>
    <submittedName>
        <fullName evidence="3">Gag/pol</fullName>
    </submittedName>
</protein>
<dbReference type="Proteomes" id="UP001140206">
    <property type="component" value="Chromosome 4"/>
</dbReference>
<feature type="compositionally biased region" description="Polar residues" evidence="1">
    <location>
        <begin position="219"/>
        <end position="242"/>
    </location>
</feature>
<dbReference type="EMBL" id="JAMFTS010000004">
    <property type="protein sequence ID" value="KAJ4762199.1"/>
    <property type="molecule type" value="Genomic_DNA"/>
</dbReference>
<dbReference type="InterPro" id="IPR057670">
    <property type="entry name" value="SH3_retrovirus"/>
</dbReference>
<accession>A0AAV8D2K4</accession>
<evidence type="ECO:0000256" key="1">
    <source>
        <dbReference type="SAM" id="MobiDB-lite"/>
    </source>
</evidence>
<dbReference type="PROSITE" id="PS50994">
    <property type="entry name" value="INTEGRASE"/>
    <property type="match status" value="1"/>
</dbReference>
<comment type="caution">
    <text evidence="3">The sequence shown here is derived from an EMBL/GenBank/DDBJ whole genome shotgun (WGS) entry which is preliminary data.</text>
</comment>
<proteinExistence type="predicted"/>
<sequence>MKQKSEVTHIFSNFKAQVENLLNTTIKILRSDGGTEYKPITKYFPQIVHQTSCPYTPQQNGNAERKHRHIIELSLATMSYASIPSLYWDEIFSSVVFLINRLPSNKSIPFTSPFKKEPDYSLLRILGCLCFPLTRPYNSHKLELRSLPCVFLGYSSSQKGYRCLHLDTNKIFVSRNVVFDEINFPFQKIAKGTAPNLTKQLSNEFSILPLQIINSTQAQQSCGPNQKEAQVVPTSFQQNRSPDSIPPVPHQPDHTMTQAETIQASQITSPPIQLVPQHTQSGDLTPSSDSTQSNSTQADQISTPPTHSIQPNLLFFPSSPTDQPTTIASASTPLNPPTSKNSIHHMTTRTKDHTRKPRHFNDFVAHLASLETEPRSFNQANTLPAWREAMANEIQALALNKTWTLIPPPTEQKVIGSKWIYKIKRKPDGSIERFKARLVANGFHQEEGIDFQETYSPVVRATTIRVVLSIAVSSKWQIKQLDVHNAFLHGDLAETVYMSQPRGFVDSTFPDHVCLLHKSLYGLKQAPRAWFHKLSNALVGYGFKPSSYDPSLFIYNRNNHRLMVLVYVDDILVTGDDSHQISACIADLKAQFAIKDLGQIHYFLGLEAKFSSQGLHLTQSKYIVVLLSRVNMANCKPVLTPMATGAPLSKNDGSPFDDPYLYRSVVGALQYATLTRPEISFTVNKLSQFMHAPTETHWVAAKRVLRYLSGTIHHGLSINSTSSNIIHAYSDADWAGNVDDRRSTSGFCVYLGKNLVSWCAKKQPTVSRSSTEAEYRSLALTCTEILWLQFLLKELGVKMEAKPVLWCDNIGATFLAMNPMFHARTKHIEIDYHFVREQVAAKQIEVKFICSVDQLSDVMTKPLPLPRFQYLRDKLNVHCSPSA</sequence>
<dbReference type="Pfam" id="PF07727">
    <property type="entry name" value="RVT_2"/>
    <property type="match status" value="1"/>
</dbReference>
<dbReference type="InterPro" id="IPR012337">
    <property type="entry name" value="RNaseH-like_sf"/>
</dbReference>
<keyword evidence="4" id="KW-1185">Reference proteome</keyword>
<organism evidence="3 4">
    <name type="scientific">Rhynchospora pubera</name>
    <dbReference type="NCBI Taxonomy" id="906938"/>
    <lineage>
        <taxon>Eukaryota</taxon>
        <taxon>Viridiplantae</taxon>
        <taxon>Streptophyta</taxon>
        <taxon>Embryophyta</taxon>
        <taxon>Tracheophyta</taxon>
        <taxon>Spermatophyta</taxon>
        <taxon>Magnoliopsida</taxon>
        <taxon>Liliopsida</taxon>
        <taxon>Poales</taxon>
        <taxon>Cyperaceae</taxon>
        <taxon>Cyperoideae</taxon>
        <taxon>Rhynchosporeae</taxon>
        <taxon>Rhynchospora</taxon>
    </lineage>
</organism>
<feature type="compositionally biased region" description="Polar residues" evidence="1">
    <location>
        <begin position="274"/>
        <end position="311"/>
    </location>
</feature>
<evidence type="ECO:0000259" key="2">
    <source>
        <dbReference type="PROSITE" id="PS50994"/>
    </source>
</evidence>
<evidence type="ECO:0000313" key="3">
    <source>
        <dbReference type="EMBL" id="KAJ4762199.1"/>
    </source>
</evidence>
<dbReference type="Pfam" id="PF25597">
    <property type="entry name" value="SH3_retrovirus"/>
    <property type="match status" value="1"/>
</dbReference>
<feature type="compositionally biased region" description="Polar residues" evidence="1">
    <location>
        <begin position="318"/>
        <end position="341"/>
    </location>
</feature>
<dbReference type="SUPFAM" id="SSF53098">
    <property type="entry name" value="Ribonuclease H-like"/>
    <property type="match status" value="1"/>
</dbReference>
<evidence type="ECO:0000313" key="4">
    <source>
        <dbReference type="Proteomes" id="UP001140206"/>
    </source>
</evidence>
<dbReference type="GO" id="GO:0003676">
    <property type="term" value="F:nucleic acid binding"/>
    <property type="evidence" value="ECO:0007669"/>
    <property type="project" value="InterPro"/>
</dbReference>
<gene>
    <name evidence="3" type="ORF">LUZ62_072574</name>
</gene>
<feature type="domain" description="Integrase catalytic" evidence="2">
    <location>
        <begin position="1"/>
        <end position="121"/>
    </location>
</feature>
<dbReference type="InterPro" id="IPR001584">
    <property type="entry name" value="Integrase_cat-core"/>
</dbReference>
<dbReference type="GO" id="GO:0015074">
    <property type="term" value="P:DNA integration"/>
    <property type="evidence" value="ECO:0007669"/>
    <property type="project" value="InterPro"/>
</dbReference>
<dbReference type="InterPro" id="IPR036397">
    <property type="entry name" value="RNaseH_sf"/>
</dbReference>
<feature type="compositionally biased region" description="Basic residues" evidence="1">
    <location>
        <begin position="342"/>
        <end position="353"/>
    </location>
</feature>
<dbReference type="SUPFAM" id="SSF56672">
    <property type="entry name" value="DNA/RNA polymerases"/>
    <property type="match status" value="1"/>
</dbReference>
<dbReference type="CDD" id="cd09272">
    <property type="entry name" value="RNase_HI_RT_Ty1"/>
    <property type="match status" value="1"/>
</dbReference>
<feature type="region of interest" description="Disordered" evidence="1">
    <location>
        <begin position="219"/>
        <end position="258"/>
    </location>
</feature>
<dbReference type="AlphaFoldDB" id="A0AAV8D2K4"/>
<dbReference type="InterPro" id="IPR043502">
    <property type="entry name" value="DNA/RNA_pol_sf"/>
</dbReference>
<dbReference type="PANTHER" id="PTHR11439:SF450">
    <property type="entry name" value="REVERSE TRANSCRIPTASE TY1_COPIA-TYPE DOMAIN-CONTAINING PROTEIN"/>
    <property type="match status" value="1"/>
</dbReference>
<name>A0AAV8D2K4_9POAL</name>
<feature type="region of interest" description="Disordered" evidence="1">
    <location>
        <begin position="274"/>
        <end position="353"/>
    </location>
</feature>
<dbReference type="Gene3D" id="3.30.420.10">
    <property type="entry name" value="Ribonuclease H-like superfamily/Ribonuclease H"/>
    <property type="match status" value="1"/>
</dbReference>
<dbReference type="PANTHER" id="PTHR11439">
    <property type="entry name" value="GAG-POL-RELATED RETROTRANSPOSON"/>
    <property type="match status" value="1"/>
</dbReference>
<dbReference type="InterPro" id="IPR013103">
    <property type="entry name" value="RVT_2"/>
</dbReference>